<evidence type="ECO:0000256" key="2">
    <source>
        <dbReference type="ARBA" id="ARBA00022723"/>
    </source>
</evidence>
<keyword evidence="1" id="KW-0488">Methylation</keyword>
<evidence type="ECO:0000256" key="4">
    <source>
        <dbReference type="ARBA" id="ARBA00024045"/>
    </source>
</evidence>
<evidence type="ECO:0000313" key="5">
    <source>
        <dbReference type="EMBL" id="KAD3067323.1"/>
    </source>
</evidence>
<organism evidence="5 6">
    <name type="scientific">Mikania micrantha</name>
    <name type="common">bitter vine</name>
    <dbReference type="NCBI Taxonomy" id="192012"/>
    <lineage>
        <taxon>Eukaryota</taxon>
        <taxon>Viridiplantae</taxon>
        <taxon>Streptophyta</taxon>
        <taxon>Embryophyta</taxon>
        <taxon>Tracheophyta</taxon>
        <taxon>Spermatophyta</taxon>
        <taxon>Magnoliopsida</taxon>
        <taxon>eudicotyledons</taxon>
        <taxon>Gunneridae</taxon>
        <taxon>Pentapetalae</taxon>
        <taxon>asterids</taxon>
        <taxon>campanulids</taxon>
        <taxon>Asterales</taxon>
        <taxon>Asteraceae</taxon>
        <taxon>Asteroideae</taxon>
        <taxon>Heliantheae alliance</taxon>
        <taxon>Eupatorieae</taxon>
        <taxon>Mikania</taxon>
    </lineage>
</organism>
<dbReference type="SUPFAM" id="SSF55008">
    <property type="entry name" value="HMA, heavy metal-associated domain"/>
    <property type="match status" value="1"/>
</dbReference>
<dbReference type="EMBL" id="SZYD01000017">
    <property type="protein sequence ID" value="KAD3067323.1"/>
    <property type="molecule type" value="Genomic_DNA"/>
</dbReference>
<reference evidence="5 6" key="1">
    <citation type="submission" date="2019-05" db="EMBL/GenBank/DDBJ databases">
        <title>Mikania micrantha, genome provides insights into the molecular mechanism of rapid growth.</title>
        <authorList>
            <person name="Liu B."/>
        </authorList>
    </citation>
    <scope>NUCLEOTIDE SEQUENCE [LARGE SCALE GENOMIC DNA]</scope>
    <source>
        <strain evidence="5">NLD-2019</strain>
        <tissue evidence="5">Leaf</tissue>
    </source>
</reference>
<keyword evidence="3" id="KW-0449">Lipoprotein</keyword>
<evidence type="ECO:0000256" key="1">
    <source>
        <dbReference type="ARBA" id="ARBA00022481"/>
    </source>
</evidence>
<protein>
    <recommendedName>
        <fullName evidence="7">HMA domain-containing protein</fullName>
    </recommendedName>
</protein>
<accession>A0A5N6M328</accession>
<sequence length="180" mass="20728">MDPCADMDCCLKVHSKCESCMMQTIEVLRSVRGVYSVAWDVENKMFRISGEVDPNILLKAVLRTGEHAELVSVKLKHPQLRHRNYYYGSYGHTSGYNHLPYYGDGGYSSLTNYPYYRTNGHYPYSLPYDPPAIECPSSYNYNATNDYPYLPPRATYVPSYPPQEYDPYDTYDSISLCTIM</sequence>
<keyword evidence="6" id="KW-1185">Reference proteome</keyword>
<name>A0A5N6M328_9ASTR</name>
<dbReference type="InterPro" id="IPR036163">
    <property type="entry name" value="HMA_dom_sf"/>
</dbReference>
<evidence type="ECO:0000313" key="6">
    <source>
        <dbReference type="Proteomes" id="UP000326396"/>
    </source>
</evidence>
<keyword evidence="2" id="KW-0479">Metal-binding</keyword>
<dbReference type="Proteomes" id="UP000326396">
    <property type="component" value="Linkage Group LG7"/>
</dbReference>
<gene>
    <name evidence="5" type="ORF">E3N88_35203</name>
</gene>
<keyword evidence="3" id="KW-0636">Prenylation</keyword>
<proteinExistence type="inferred from homology"/>
<dbReference type="PANTHER" id="PTHR45868">
    <property type="entry name" value="HEAVY METAL-ASSOCIATED ISOPRENYLATED PLANT PROTEIN 33-RELATED"/>
    <property type="match status" value="1"/>
</dbReference>
<dbReference type="OrthoDB" id="1110082at2759"/>
<evidence type="ECO:0000256" key="3">
    <source>
        <dbReference type="ARBA" id="ARBA00023289"/>
    </source>
</evidence>
<dbReference type="GO" id="GO:0046872">
    <property type="term" value="F:metal ion binding"/>
    <property type="evidence" value="ECO:0007669"/>
    <property type="project" value="UniProtKB-KW"/>
</dbReference>
<dbReference type="Gene3D" id="3.30.70.100">
    <property type="match status" value="1"/>
</dbReference>
<comment type="similarity">
    <text evidence="4">Belongs to the HIPP family.</text>
</comment>
<comment type="caution">
    <text evidence="5">The sequence shown here is derived from an EMBL/GenBank/DDBJ whole genome shotgun (WGS) entry which is preliminary data.</text>
</comment>
<evidence type="ECO:0008006" key="7">
    <source>
        <dbReference type="Google" id="ProtNLM"/>
    </source>
</evidence>
<dbReference type="AlphaFoldDB" id="A0A5N6M328"/>
<dbReference type="PANTHER" id="PTHR45868:SF63">
    <property type="entry name" value="HMA DOMAIN-CONTAINING PROTEIN"/>
    <property type="match status" value="1"/>
</dbReference>